<dbReference type="InterPro" id="IPR050843">
    <property type="entry name" value="Glycosyl_Hydrlase_38"/>
</dbReference>
<dbReference type="Gene3D" id="2.70.98.30">
    <property type="entry name" value="Golgi alpha-mannosidase II, domain 4"/>
    <property type="match status" value="1"/>
</dbReference>
<feature type="chain" id="PRO_5012158025" description="Glycoside hydrolase family 38 central domain-containing protein" evidence="8">
    <location>
        <begin position="16"/>
        <end position="911"/>
    </location>
</feature>
<dbReference type="GO" id="GO:0046872">
    <property type="term" value="F:metal ion binding"/>
    <property type="evidence" value="ECO:0007669"/>
    <property type="project" value="UniProtKB-KW"/>
</dbReference>
<accession>A0EGD6</accession>
<dbReference type="GeneID" id="5047535"/>
<reference evidence="10 11" key="1">
    <citation type="journal article" date="2006" name="Nature">
        <title>Global trends of whole-genome duplications revealed by the ciliate Paramecium tetraurelia.</title>
        <authorList>
            <consortium name="Genoscope"/>
            <person name="Aury J.-M."/>
            <person name="Jaillon O."/>
            <person name="Duret L."/>
            <person name="Noel B."/>
            <person name="Jubin C."/>
            <person name="Porcel B.M."/>
            <person name="Segurens B."/>
            <person name="Daubin V."/>
            <person name="Anthouard V."/>
            <person name="Aiach N."/>
            <person name="Arnaiz O."/>
            <person name="Billaut A."/>
            <person name="Beisson J."/>
            <person name="Blanc I."/>
            <person name="Bouhouche K."/>
            <person name="Camara F."/>
            <person name="Duharcourt S."/>
            <person name="Guigo R."/>
            <person name="Gogendeau D."/>
            <person name="Katinka M."/>
            <person name="Keller A.-M."/>
            <person name="Kissmehl R."/>
            <person name="Klotz C."/>
            <person name="Koll F."/>
            <person name="Le Moue A."/>
            <person name="Lepere C."/>
            <person name="Malinsky S."/>
            <person name="Nowacki M."/>
            <person name="Nowak J.K."/>
            <person name="Plattner H."/>
            <person name="Poulain J."/>
            <person name="Ruiz F."/>
            <person name="Serrano V."/>
            <person name="Zagulski M."/>
            <person name="Dessen P."/>
            <person name="Betermier M."/>
            <person name="Weissenbach J."/>
            <person name="Scarpelli C."/>
            <person name="Schachter V."/>
            <person name="Sperling L."/>
            <person name="Meyer E."/>
            <person name="Cohen J."/>
            <person name="Wincker P."/>
        </authorList>
    </citation>
    <scope>NUCLEOTIDE SEQUENCE [LARGE SCALE GENOMIC DNA]</scope>
    <source>
        <strain evidence="10 11">Stock d4-2</strain>
    </source>
</reference>
<dbReference type="FunFam" id="3.20.110.10:FF:000013">
    <property type="entry name" value="Uncharacterized protein"/>
    <property type="match status" value="1"/>
</dbReference>
<evidence type="ECO:0000256" key="1">
    <source>
        <dbReference type="ARBA" id="ARBA00001947"/>
    </source>
</evidence>
<dbReference type="InterPro" id="IPR011330">
    <property type="entry name" value="Glyco_hydro/deAcase_b/a-brl"/>
</dbReference>
<evidence type="ECO:0000256" key="6">
    <source>
        <dbReference type="ARBA" id="ARBA00023157"/>
    </source>
</evidence>
<dbReference type="Pfam" id="PF01074">
    <property type="entry name" value="Glyco_hydro_38N"/>
    <property type="match status" value="1"/>
</dbReference>
<dbReference type="InterPro" id="IPR011682">
    <property type="entry name" value="Glyco_hydro_38_C"/>
</dbReference>
<dbReference type="RefSeq" id="XP_001461750.1">
    <property type="nucleotide sequence ID" value="XM_001461713.2"/>
</dbReference>
<keyword evidence="4" id="KW-0378">Hydrolase</keyword>
<keyword evidence="11" id="KW-1185">Reference proteome</keyword>
<protein>
    <recommendedName>
        <fullName evidence="9">Glycoside hydrolase family 38 central domain-containing protein</fullName>
    </recommendedName>
</protein>
<gene>
    <name evidence="10" type="ORF">GSPATT00026701001</name>
</gene>
<keyword evidence="8" id="KW-0732">Signal</keyword>
<dbReference type="KEGG" id="ptm:GSPATT00026701001"/>
<evidence type="ECO:0000256" key="4">
    <source>
        <dbReference type="ARBA" id="ARBA00022801"/>
    </source>
</evidence>
<dbReference type="PANTHER" id="PTHR11607">
    <property type="entry name" value="ALPHA-MANNOSIDASE"/>
    <property type="match status" value="1"/>
</dbReference>
<dbReference type="GO" id="GO:0004559">
    <property type="term" value="F:alpha-mannosidase activity"/>
    <property type="evidence" value="ECO:0000318"/>
    <property type="project" value="GO_Central"/>
</dbReference>
<dbReference type="EMBL" id="CT868677">
    <property type="protein sequence ID" value="CAK94377.1"/>
    <property type="molecule type" value="Genomic_DNA"/>
</dbReference>
<evidence type="ECO:0000256" key="5">
    <source>
        <dbReference type="ARBA" id="ARBA00022833"/>
    </source>
</evidence>
<evidence type="ECO:0000259" key="9">
    <source>
        <dbReference type="SMART" id="SM00872"/>
    </source>
</evidence>
<dbReference type="eggNOG" id="KOG1959">
    <property type="taxonomic scope" value="Eukaryota"/>
</dbReference>
<dbReference type="InterPro" id="IPR037094">
    <property type="entry name" value="Glyco_hydro_38_cen_sf"/>
</dbReference>
<dbReference type="Pfam" id="PF09261">
    <property type="entry name" value="Alpha-mann_mid"/>
    <property type="match status" value="1"/>
</dbReference>
<evidence type="ECO:0000256" key="8">
    <source>
        <dbReference type="SAM" id="SignalP"/>
    </source>
</evidence>
<dbReference type="PANTHER" id="PTHR11607:SF3">
    <property type="entry name" value="LYSOSOMAL ALPHA-MANNOSIDASE"/>
    <property type="match status" value="1"/>
</dbReference>
<dbReference type="InParanoid" id="A0EGD6"/>
<dbReference type="FunFam" id="1.20.1270.50:FF:000002">
    <property type="entry name" value="Alpha-mannosidase"/>
    <property type="match status" value="1"/>
</dbReference>
<organism evidence="10 11">
    <name type="scientific">Paramecium tetraurelia</name>
    <dbReference type="NCBI Taxonomy" id="5888"/>
    <lineage>
        <taxon>Eukaryota</taxon>
        <taxon>Sar</taxon>
        <taxon>Alveolata</taxon>
        <taxon>Ciliophora</taxon>
        <taxon>Intramacronucleata</taxon>
        <taxon>Oligohymenophorea</taxon>
        <taxon>Peniculida</taxon>
        <taxon>Parameciidae</taxon>
        <taxon>Paramecium</taxon>
    </lineage>
</organism>
<dbReference type="STRING" id="5888.A0EGD6"/>
<dbReference type="HOGENOM" id="CLU_004690_2_1_1"/>
<dbReference type="SUPFAM" id="SSF74650">
    <property type="entry name" value="Galactose mutarotase-like"/>
    <property type="match status" value="1"/>
</dbReference>
<comment type="cofactor">
    <cofactor evidence="1">
        <name>Zn(2+)</name>
        <dbReference type="ChEBI" id="CHEBI:29105"/>
    </cofactor>
</comment>
<evidence type="ECO:0000256" key="3">
    <source>
        <dbReference type="ARBA" id="ARBA00022723"/>
    </source>
</evidence>
<dbReference type="InterPro" id="IPR000602">
    <property type="entry name" value="Glyco_hydro_38_N"/>
</dbReference>
<dbReference type="FunFam" id="1.20.1270.50:FF:000003">
    <property type="entry name" value="Alpha-mannosidase"/>
    <property type="match status" value="1"/>
</dbReference>
<evidence type="ECO:0000256" key="7">
    <source>
        <dbReference type="ARBA" id="ARBA00023295"/>
    </source>
</evidence>
<dbReference type="GO" id="GO:0006013">
    <property type="term" value="P:mannose metabolic process"/>
    <property type="evidence" value="ECO:0007669"/>
    <property type="project" value="InterPro"/>
</dbReference>
<dbReference type="GO" id="GO:0030246">
    <property type="term" value="F:carbohydrate binding"/>
    <property type="evidence" value="ECO:0007669"/>
    <property type="project" value="InterPro"/>
</dbReference>
<keyword evidence="3" id="KW-0479">Metal-binding</keyword>
<dbReference type="InterPro" id="IPR011013">
    <property type="entry name" value="Gal_mutarotase_sf_dom"/>
</dbReference>
<feature type="domain" description="Glycoside hydrolase family 38 central" evidence="9">
    <location>
        <begin position="336"/>
        <end position="416"/>
    </location>
</feature>
<proteinExistence type="inferred from homology"/>
<keyword evidence="5" id="KW-0862">Zinc</keyword>
<dbReference type="Gene3D" id="1.20.1270.50">
    <property type="entry name" value="Glycoside hydrolase family 38, central domain"/>
    <property type="match status" value="1"/>
</dbReference>
<dbReference type="InterPro" id="IPR027291">
    <property type="entry name" value="Glyco_hydro_38_N_sf"/>
</dbReference>
<dbReference type="InterPro" id="IPR015341">
    <property type="entry name" value="Glyco_hydro_38_cen"/>
</dbReference>
<keyword evidence="6" id="KW-1015">Disulfide bond</keyword>
<name>A0EGD6_PARTE</name>
<feature type="signal peptide" evidence="8">
    <location>
        <begin position="1"/>
        <end position="15"/>
    </location>
</feature>
<dbReference type="FunFam" id="2.70.98.30:FF:000011">
    <property type="entry name" value="Uncharacterized protein"/>
    <property type="match status" value="1"/>
</dbReference>
<comment type="similarity">
    <text evidence="2">Belongs to the glycosyl hydrolase 38 family.</text>
</comment>
<dbReference type="Pfam" id="PF07748">
    <property type="entry name" value="Glyco_hydro_38C"/>
    <property type="match status" value="1"/>
</dbReference>
<dbReference type="InterPro" id="IPR028995">
    <property type="entry name" value="Glyco_hydro_57/38_cen_sf"/>
</dbReference>
<evidence type="ECO:0000313" key="11">
    <source>
        <dbReference type="Proteomes" id="UP000000600"/>
    </source>
</evidence>
<sequence length="911" mass="106413">MFMILLLTLISIACGNFLGKVNTVETDYLRVFLFPHSHDDVGWVRTLMEYYKDSRGVKQIISSYMEQLIHDKSKHFSQVEIAFFSIWWNEQNDTMKEQVKELVKNEQLEFLSGGWCMNDEATSYYEDIIDQMTLGHKFLLQHFNYIPSVGWQVDPFGHSNTQALFSNMMGFNAWFFGRIDQEDRSIREKKKELEFVIHPDCDPGHSILTHVNYYGYYSSPRGFDFDVTNPNRQQVTDSNLQSKTEELARYFKQQQNSYKGKILAHTLGMDFQWSDAASYFGQMDRVMNKVNSDTEKYKMVIQYGTPKQYIQALYEQNITYPSQKEDFFPYADYPNQYWAGYFTSRSAFKGYVRRIGRYFQQVKLFYSFIKINNQCKSLCDEKNLKDLAEALGTAQHHDAITGTAKQYVNNDYVKMIKTAYQNMNKQISALLNTLSNTKSVAHSTCNFNGSNVCHSLHDPLIKNQTVVLTVIDVKVNNDGIKEYLKILVPDKLYIKATDEKGTLLNGEILCINEQCILYIPRIVDNSKLIHYYKLQTVASQDNTNIITIEPETIDVDKDTKLFDKFKLNYNVYASSSGAYVFRPDGQSRPYGNYVKAYKFTGSLVKQYYIEKSQIKAWVTAFDDDENTFYVDTFVDSVNMSDYRGKEVVLQVLTDINNNKVFYTDSNGLTLQRRQVNHRDSWQMTVLEPVSGNYFPVNGAIMIQNENGNQACAVLNDRAQGGTSLSNGVLELMIQRRLSNDDNKGVFERLDEQEEVDNKKVGMRQMMSHTIVFYNPKSESNNLRQLQYQQDLKPLMYFSTQDQIEYQKLENKFENFIEKQSDYNLCKFYIEPWLTENQYLVRVHNLREEGIQKLKFPSGLQFKETTLTGNQELKTWEQNRYKWTDTYVKETQETYDEDQVGPMKIRTWIVTI</sequence>
<dbReference type="Gene3D" id="3.20.110.10">
    <property type="entry name" value="Glycoside hydrolase 38, N terminal domain"/>
    <property type="match status" value="1"/>
</dbReference>
<evidence type="ECO:0000256" key="2">
    <source>
        <dbReference type="ARBA" id="ARBA00009792"/>
    </source>
</evidence>
<dbReference type="SMART" id="SM00872">
    <property type="entry name" value="Alpha-mann_mid"/>
    <property type="match status" value="1"/>
</dbReference>
<dbReference type="Proteomes" id="UP000000600">
    <property type="component" value="Unassembled WGS sequence"/>
</dbReference>
<dbReference type="CDD" id="cd10810">
    <property type="entry name" value="GH38N_AMII_LAM_like"/>
    <property type="match status" value="1"/>
</dbReference>
<dbReference type="AlphaFoldDB" id="A0EGD6"/>
<dbReference type="SUPFAM" id="SSF88713">
    <property type="entry name" value="Glycoside hydrolase/deacetylase"/>
    <property type="match status" value="1"/>
</dbReference>
<dbReference type="OrthoDB" id="288619at2759"/>
<dbReference type="SUPFAM" id="SSF88688">
    <property type="entry name" value="Families 57/38 glycoside transferase middle domain"/>
    <property type="match status" value="1"/>
</dbReference>
<dbReference type="OMA" id="LWMILGS"/>
<evidence type="ECO:0000313" key="10">
    <source>
        <dbReference type="EMBL" id="CAK94377.1"/>
    </source>
</evidence>
<keyword evidence="7" id="KW-0326">Glycosidase</keyword>